<keyword evidence="3" id="KW-1185">Reference proteome</keyword>
<evidence type="ECO:0000313" key="3">
    <source>
        <dbReference type="Proteomes" id="UP000308530"/>
    </source>
</evidence>
<proteinExistence type="predicted"/>
<name>A0ABX6QQP8_9HYPH</name>
<reference evidence="2 3" key="1">
    <citation type="submission" date="2020-06" db="EMBL/GenBank/DDBJ databases">
        <title>Genome sequence of Rhizobium sp strain ADMK78.</title>
        <authorList>
            <person name="Rahi P."/>
        </authorList>
    </citation>
    <scope>NUCLEOTIDE SEQUENCE [LARGE SCALE GENOMIC DNA]</scope>
    <source>
        <strain evidence="2 3">ADMK78</strain>
    </source>
</reference>
<evidence type="ECO:0000256" key="1">
    <source>
        <dbReference type="SAM" id="MobiDB-lite"/>
    </source>
</evidence>
<sequence length="237" mass="25034">MVACIPRTVVALAFVLLLASCSVLHGGPIQRPLSYHVRDVVVMADAKVPASVIAGVDRRVAAAIRTTMPPAGAERVILTVKVDRFGHGHNARRDFLQAKYTVTAVSIETGKPVAKGHFIANSPTNVPGMEEEALAEEMASRIRFAFALTVPRLRIVPPPRTTSTQLASGVEVAEPFAATPPPGPASPLAPRSAYVQAQPERTVVPPVQLPRSQRPSVPPRGVALEDGASGTVRLGTD</sequence>
<organism evidence="2 3">
    <name type="scientific">Peteryoungia desertarenae</name>
    <dbReference type="NCBI Taxonomy" id="1813451"/>
    <lineage>
        <taxon>Bacteria</taxon>
        <taxon>Pseudomonadati</taxon>
        <taxon>Pseudomonadota</taxon>
        <taxon>Alphaproteobacteria</taxon>
        <taxon>Hyphomicrobiales</taxon>
        <taxon>Rhizobiaceae</taxon>
        <taxon>Peteryoungia</taxon>
    </lineage>
</organism>
<feature type="compositionally biased region" description="Pro residues" evidence="1">
    <location>
        <begin position="178"/>
        <end position="187"/>
    </location>
</feature>
<dbReference type="Proteomes" id="UP000308530">
    <property type="component" value="Chromosome"/>
</dbReference>
<accession>A0ABX6QQP8</accession>
<dbReference type="PROSITE" id="PS51257">
    <property type="entry name" value="PROKAR_LIPOPROTEIN"/>
    <property type="match status" value="1"/>
</dbReference>
<evidence type="ECO:0008006" key="4">
    <source>
        <dbReference type="Google" id="ProtNLM"/>
    </source>
</evidence>
<dbReference type="RefSeq" id="WP_138286176.1">
    <property type="nucleotide sequence ID" value="NZ_CP058350.1"/>
</dbReference>
<protein>
    <recommendedName>
        <fullName evidence="4">Lipoprotein</fullName>
    </recommendedName>
</protein>
<gene>
    <name evidence="2" type="ORF">FE840_014340</name>
</gene>
<feature type="region of interest" description="Disordered" evidence="1">
    <location>
        <begin position="177"/>
        <end position="237"/>
    </location>
</feature>
<dbReference type="EMBL" id="CP058350">
    <property type="protein sequence ID" value="QLF70621.1"/>
    <property type="molecule type" value="Genomic_DNA"/>
</dbReference>
<evidence type="ECO:0000313" key="2">
    <source>
        <dbReference type="EMBL" id="QLF70621.1"/>
    </source>
</evidence>